<accession>A0A839QR17</accession>
<comment type="caution">
    <text evidence="1">The sequence shown here is derived from an EMBL/GenBank/DDBJ whole genome shotgun (WGS) entry which is preliminary data.</text>
</comment>
<dbReference type="EMBL" id="JACHVS010000002">
    <property type="protein sequence ID" value="MBB2997224.1"/>
    <property type="molecule type" value="Genomic_DNA"/>
</dbReference>
<keyword evidence="2" id="KW-1185">Reference proteome</keyword>
<organism evidence="1 2">
    <name type="scientific">Paeniglutamicibacter cryotolerans</name>
    <dbReference type="NCBI Taxonomy" id="670079"/>
    <lineage>
        <taxon>Bacteria</taxon>
        <taxon>Bacillati</taxon>
        <taxon>Actinomycetota</taxon>
        <taxon>Actinomycetes</taxon>
        <taxon>Micrococcales</taxon>
        <taxon>Micrococcaceae</taxon>
        <taxon>Paeniglutamicibacter</taxon>
    </lineage>
</organism>
<gene>
    <name evidence="1" type="ORF">E9229_003471</name>
</gene>
<sequence>MTLTRLEWIWRQAGQAFYIANLRNTASRDLHPALGFTELTRAATLHGLQFDGGVGVLFRASRSEASTGMPALSA</sequence>
<protein>
    <submittedName>
        <fullName evidence="1">Uncharacterized protein</fullName>
    </submittedName>
</protein>
<evidence type="ECO:0000313" key="1">
    <source>
        <dbReference type="EMBL" id="MBB2997224.1"/>
    </source>
</evidence>
<reference evidence="1 2" key="1">
    <citation type="submission" date="2020-08" db="EMBL/GenBank/DDBJ databases">
        <title>Sequencing the genomes of 1000 actinobacteria strains.</title>
        <authorList>
            <person name="Klenk H.-P."/>
        </authorList>
    </citation>
    <scope>NUCLEOTIDE SEQUENCE [LARGE SCALE GENOMIC DNA]</scope>
    <source>
        <strain evidence="1 2">DSM 22826</strain>
    </source>
</reference>
<proteinExistence type="predicted"/>
<dbReference type="Proteomes" id="UP000523000">
    <property type="component" value="Unassembled WGS sequence"/>
</dbReference>
<dbReference type="AlphaFoldDB" id="A0A839QR17"/>
<evidence type="ECO:0000313" key="2">
    <source>
        <dbReference type="Proteomes" id="UP000523000"/>
    </source>
</evidence>
<name>A0A839QR17_9MICC</name>